<keyword evidence="7" id="KW-1185">Reference proteome</keyword>
<dbReference type="InterPro" id="IPR051681">
    <property type="entry name" value="Ser/Thr_Kinases-Pseudokinases"/>
</dbReference>
<feature type="compositionally biased region" description="Low complexity" evidence="4">
    <location>
        <begin position="31"/>
        <end position="47"/>
    </location>
</feature>
<dbReference type="Gene3D" id="1.10.510.10">
    <property type="entry name" value="Transferase(Phosphotransferase) domain 1"/>
    <property type="match status" value="1"/>
</dbReference>
<evidence type="ECO:0000256" key="1">
    <source>
        <dbReference type="ARBA" id="ARBA00022741"/>
    </source>
</evidence>
<dbReference type="CDD" id="cd13999">
    <property type="entry name" value="STKc_MAP3K-like"/>
    <property type="match status" value="1"/>
</dbReference>
<evidence type="ECO:0000259" key="5">
    <source>
        <dbReference type="PROSITE" id="PS50011"/>
    </source>
</evidence>
<sequence length="869" mass="89826">MAVGRRLAPPRGLADALSGPRGPRGTRHQLPADAAGGADGGAADAAAAPTVAAAAPTVAAAAPTVAAAAPTVAAAGAAAVPAAAAVPSPTSPSSSGSLTAFTWDGSTVAQRVARSFSSADPAGPSGTDGLRGGGGGGRRRGDGGGDSAAADAPGQSSAETPTAAAAAVAGSGGARLDGVGPAAAEPPSPSGRMGPGASEASLDSFTIPAMHLAEMQLLRSCFLASDRGSKGYLLLPEWADMCNLMLSGAADKSAQSIDVTDAATPAAPVDDGYDDHTVLFIYEMIDSSRSGRLSLADFIFACSTFCHGTLRHKLPYVFRCFAPEGERALTEAGLRTLIEGVFTVKVAPPGHVWELSSTPPPPDRWPDSHTASGLLSVDSNPDTLWQRAKPHLTGGRMLFDGYIQWATHEPAFLLWVDWIGTRGHRAVSVIHGVDERDAFCKEMDALGLRVDQMTLNSLPLSKSTAPAQAASPHSSLSSIGRVSSTSGGLAGARPGAFEVDFAALELTTRIGEGALAEVWAGRWLEAPVAVKIFKDRSSAVAMYRLCDGIGDADDSANAGVDADDPTASASDLRRIRSDCQAGASLEAVDHLIYPCDSFASLRDASKAAGGGGIGAAPSPGSSADPSISFLQEVSVLSNLRHPNILLYMGACVRPTSPLCIISELIVGESLRARLHGPSVGSLVFTAEVRLRVSIDIARGMLYLHSRSPMLLHRGLKSSNILIESSPGSRFQVRAVLCDFGMSRTELGGTQRSMPSDGTTTADGALASMAPEVIRGERFRPAADVYGFAMVLWELWTGRVPYAGLSMMRLMVGVANKGLRPELGPDAGVPPTVAALLVRCWAEDAAARPSFLEIVRTLHRVAREEMHVTV</sequence>
<organism evidence="6 7">
    <name type="scientific">Porphyra umbilicalis</name>
    <name type="common">Purple laver</name>
    <name type="synonym">Red alga</name>
    <dbReference type="NCBI Taxonomy" id="2786"/>
    <lineage>
        <taxon>Eukaryota</taxon>
        <taxon>Rhodophyta</taxon>
        <taxon>Bangiophyceae</taxon>
        <taxon>Bangiales</taxon>
        <taxon>Bangiaceae</taxon>
        <taxon>Porphyra</taxon>
    </lineage>
</organism>
<dbReference type="InterPro" id="IPR011009">
    <property type="entry name" value="Kinase-like_dom_sf"/>
</dbReference>
<name>A0A1X6NKM8_PORUM</name>
<dbReference type="PANTHER" id="PTHR44329:SF298">
    <property type="entry name" value="MIXED LINEAGE KINASE DOMAIN-LIKE PROTEIN"/>
    <property type="match status" value="1"/>
</dbReference>
<protein>
    <recommendedName>
        <fullName evidence="5">Protein kinase domain-containing protein</fullName>
    </recommendedName>
</protein>
<feature type="region of interest" description="Disordered" evidence="4">
    <location>
        <begin position="1"/>
        <end position="47"/>
    </location>
</feature>
<dbReference type="Proteomes" id="UP000218209">
    <property type="component" value="Unassembled WGS sequence"/>
</dbReference>
<dbReference type="AlphaFoldDB" id="A0A1X6NKM8"/>
<dbReference type="InterPro" id="IPR000719">
    <property type="entry name" value="Prot_kinase_dom"/>
</dbReference>
<evidence type="ECO:0000313" key="6">
    <source>
        <dbReference type="EMBL" id="OSX69090.1"/>
    </source>
</evidence>
<dbReference type="PANTHER" id="PTHR44329">
    <property type="entry name" value="SERINE/THREONINE-PROTEIN KINASE TNNI3K-RELATED"/>
    <property type="match status" value="1"/>
</dbReference>
<dbReference type="PROSITE" id="PS50011">
    <property type="entry name" value="PROTEIN_KINASE_DOM"/>
    <property type="match status" value="1"/>
</dbReference>
<reference evidence="6 7" key="1">
    <citation type="submission" date="2017-03" db="EMBL/GenBank/DDBJ databases">
        <title>WGS assembly of Porphyra umbilicalis.</title>
        <authorList>
            <person name="Brawley S.H."/>
            <person name="Blouin N.A."/>
            <person name="Ficko-Blean E."/>
            <person name="Wheeler G.L."/>
            <person name="Lohr M."/>
            <person name="Goodson H.V."/>
            <person name="Jenkins J.W."/>
            <person name="Blaby-Haas C.E."/>
            <person name="Helliwell K.E."/>
            <person name="Chan C."/>
            <person name="Marriage T."/>
            <person name="Bhattacharya D."/>
            <person name="Klein A.S."/>
            <person name="Badis Y."/>
            <person name="Brodie J."/>
            <person name="Cao Y."/>
            <person name="Collen J."/>
            <person name="Dittami S.M."/>
            <person name="Gachon C.M."/>
            <person name="Green B.R."/>
            <person name="Karpowicz S."/>
            <person name="Kim J.W."/>
            <person name="Kudahl U."/>
            <person name="Lin S."/>
            <person name="Michel G."/>
            <person name="Mittag M."/>
            <person name="Olson B.J."/>
            <person name="Pangilinan J."/>
            <person name="Peng Y."/>
            <person name="Qiu H."/>
            <person name="Shu S."/>
            <person name="Singer J.T."/>
            <person name="Smith A.G."/>
            <person name="Sprecher B.N."/>
            <person name="Wagner V."/>
            <person name="Wang W."/>
            <person name="Wang Z.-Y."/>
            <person name="Yan J."/>
            <person name="Yarish C."/>
            <person name="Zoeuner-Riek S."/>
            <person name="Zhuang Y."/>
            <person name="Zou Y."/>
            <person name="Lindquist E.A."/>
            <person name="Grimwood J."/>
            <person name="Barry K."/>
            <person name="Rokhsar D.S."/>
            <person name="Schmutz J."/>
            <person name="Stiller J.W."/>
            <person name="Grossman A.R."/>
            <person name="Prochnik S.E."/>
        </authorList>
    </citation>
    <scope>NUCLEOTIDE SEQUENCE [LARGE SCALE GENOMIC DNA]</scope>
    <source>
        <strain evidence="6">4086291</strain>
    </source>
</reference>
<evidence type="ECO:0000256" key="4">
    <source>
        <dbReference type="SAM" id="MobiDB-lite"/>
    </source>
</evidence>
<keyword evidence="2" id="KW-0106">Calcium</keyword>
<dbReference type="Pfam" id="PF07714">
    <property type="entry name" value="PK_Tyr_Ser-Thr"/>
    <property type="match status" value="1"/>
</dbReference>
<dbReference type="SUPFAM" id="SSF47473">
    <property type="entry name" value="EF-hand"/>
    <property type="match status" value="1"/>
</dbReference>
<dbReference type="GO" id="GO:0005524">
    <property type="term" value="F:ATP binding"/>
    <property type="evidence" value="ECO:0007669"/>
    <property type="project" value="UniProtKB-KW"/>
</dbReference>
<evidence type="ECO:0000256" key="3">
    <source>
        <dbReference type="ARBA" id="ARBA00022840"/>
    </source>
</evidence>
<evidence type="ECO:0000256" key="2">
    <source>
        <dbReference type="ARBA" id="ARBA00022837"/>
    </source>
</evidence>
<dbReference type="InterPro" id="IPR001245">
    <property type="entry name" value="Ser-Thr/Tyr_kinase_cat_dom"/>
</dbReference>
<dbReference type="OrthoDB" id="10261027at2759"/>
<dbReference type="EMBL" id="KV919796">
    <property type="protein sequence ID" value="OSX69090.1"/>
    <property type="molecule type" value="Genomic_DNA"/>
</dbReference>
<accession>A0A1X6NKM8</accession>
<feature type="region of interest" description="Disordered" evidence="4">
    <location>
        <begin position="115"/>
        <end position="200"/>
    </location>
</feature>
<gene>
    <name evidence="6" type="ORF">BU14_1872s0001</name>
</gene>
<dbReference type="PROSITE" id="PS00018">
    <property type="entry name" value="EF_HAND_1"/>
    <property type="match status" value="1"/>
</dbReference>
<proteinExistence type="predicted"/>
<dbReference type="GO" id="GO:0004674">
    <property type="term" value="F:protein serine/threonine kinase activity"/>
    <property type="evidence" value="ECO:0007669"/>
    <property type="project" value="TreeGrafter"/>
</dbReference>
<dbReference type="SUPFAM" id="SSF56112">
    <property type="entry name" value="Protein kinase-like (PK-like)"/>
    <property type="match status" value="1"/>
</dbReference>
<feature type="domain" description="Protein kinase" evidence="5">
    <location>
        <begin position="504"/>
        <end position="861"/>
    </location>
</feature>
<dbReference type="InterPro" id="IPR018247">
    <property type="entry name" value="EF_Hand_1_Ca_BS"/>
</dbReference>
<dbReference type="Gene3D" id="1.10.238.10">
    <property type="entry name" value="EF-hand"/>
    <property type="match status" value="1"/>
</dbReference>
<keyword evidence="3" id="KW-0067">ATP-binding</keyword>
<dbReference type="Gene3D" id="3.30.200.20">
    <property type="entry name" value="Phosphorylase Kinase, domain 1"/>
    <property type="match status" value="1"/>
</dbReference>
<dbReference type="InterPro" id="IPR011992">
    <property type="entry name" value="EF-hand-dom_pair"/>
</dbReference>
<keyword evidence="1" id="KW-0547">Nucleotide-binding</keyword>
<evidence type="ECO:0000313" key="7">
    <source>
        <dbReference type="Proteomes" id="UP000218209"/>
    </source>
</evidence>
<feature type="compositionally biased region" description="Low complexity" evidence="4">
    <location>
        <begin position="147"/>
        <end position="169"/>
    </location>
</feature>